<dbReference type="PROSITE" id="PS00049">
    <property type="entry name" value="RIBOSOMAL_L14"/>
    <property type="match status" value="1"/>
</dbReference>
<reference evidence="5" key="1">
    <citation type="journal article" date="2007" name="PLoS ONE">
        <title>Complete mitochondrial genome sequence of three tetrahymena species reveals mutation hot spots and accelerated nonsynonymous substitutions in Ymf genes.</title>
        <authorList>
            <person name="Moradian M.M."/>
            <person name="Beglaryan D."/>
            <person name="Skozylas J.M."/>
            <person name="Kerikorian V."/>
        </authorList>
    </citation>
    <scope>NUCLEOTIDE SEQUENCE</scope>
    <source>
        <strain evidence="5">UM1060</strain>
    </source>
</reference>
<dbReference type="EMBL" id="DQ927305">
    <property type="protein sequence ID" value="ABI51754.1"/>
    <property type="molecule type" value="Genomic_DNA"/>
</dbReference>
<gene>
    <name evidence="5" type="primary">rpl14</name>
</gene>
<dbReference type="PANTHER" id="PTHR11761">
    <property type="entry name" value="50S/60S RIBOSOMAL PROTEIN L14/L23"/>
    <property type="match status" value="1"/>
</dbReference>
<dbReference type="InterPro" id="IPR019972">
    <property type="entry name" value="Ribosomal_uL14_CS"/>
</dbReference>
<dbReference type="Pfam" id="PF00238">
    <property type="entry name" value="Ribosomal_L14"/>
    <property type="match status" value="1"/>
</dbReference>
<name>Q09EZ7_TETPI</name>
<dbReference type="GeneID" id="4271533"/>
<keyword evidence="5" id="KW-0496">Mitochondrion</keyword>
<dbReference type="SUPFAM" id="SSF50193">
    <property type="entry name" value="Ribosomal protein L14"/>
    <property type="match status" value="1"/>
</dbReference>
<evidence type="ECO:0000256" key="2">
    <source>
        <dbReference type="ARBA" id="ARBA00022980"/>
    </source>
</evidence>
<dbReference type="CDD" id="cd00337">
    <property type="entry name" value="Ribosomal_uL14"/>
    <property type="match status" value="1"/>
</dbReference>
<comment type="similarity">
    <text evidence="1 4">Belongs to the universal ribosomal protein uL14 family.</text>
</comment>
<accession>Q09EZ7</accession>
<dbReference type="PANTHER" id="PTHR11761:SF3">
    <property type="entry name" value="LARGE RIBOSOMAL SUBUNIT PROTEIN UL14M"/>
    <property type="match status" value="1"/>
</dbReference>
<evidence type="ECO:0000313" key="5">
    <source>
        <dbReference type="EMBL" id="ABI51754.1"/>
    </source>
</evidence>
<keyword evidence="2 4" id="KW-0689">Ribosomal protein</keyword>
<evidence type="ECO:0000256" key="1">
    <source>
        <dbReference type="ARBA" id="ARBA00010745"/>
    </source>
</evidence>
<protein>
    <submittedName>
        <fullName evidence="5">Ribosomal protein L14</fullName>
    </submittedName>
</protein>
<dbReference type="InterPro" id="IPR000218">
    <property type="entry name" value="Ribosomal_uL14"/>
</dbReference>
<dbReference type="InterPro" id="IPR036853">
    <property type="entry name" value="Ribosomal_uL14_sf"/>
</dbReference>
<dbReference type="GO" id="GO:0006412">
    <property type="term" value="P:translation"/>
    <property type="evidence" value="ECO:0007669"/>
    <property type="project" value="InterPro"/>
</dbReference>
<dbReference type="GO" id="GO:0003735">
    <property type="term" value="F:structural constituent of ribosome"/>
    <property type="evidence" value="ECO:0007669"/>
    <property type="project" value="InterPro"/>
</dbReference>
<organism evidence="5">
    <name type="scientific">Tetrahymena pigmentosa</name>
    <dbReference type="NCBI Taxonomy" id="5907"/>
    <lineage>
        <taxon>Eukaryota</taxon>
        <taxon>Sar</taxon>
        <taxon>Alveolata</taxon>
        <taxon>Ciliophora</taxon>
        <taxon>Intramacronucleata</taxon>
        <taxon>Oligohymenophorea</taxon>
        <taxon>Hymenostomatida</taxon>
        <taxon>Tetrahymenina</taxon>
        <taxon>Tetrahymenidae</taxon>
        <taxon>Tetrahymena</taxon>
    </lineage>
</organism>
<keyword evidence="3 4" id="KW-0687">Ribonucleoprotein</keyword>
<dbReference type="HAMAP" id="MF_01367">
    <property type="entry name" value="Ribosomal_uL14"/>
    <property type="match status" value="1"/>
</dbReference>
<evidence type="ECO:0000256" key="4">
    <source>
        <dbReference type="RuleBase" id="RU003949"/>
    </source>
</evidence>
<dbReference type="GO" id="GO:0070180">
    <property type="term" value="F:large ribosomal subunit rRNA binding"/>
    <property type="evidence" value="ECO:0007669"/>
    <property type="project" value="TreeGrafter"/>
</dbReference>
<dbReference type="SMART" id="SM01374">
    <property type="entry name" value="Ribosomal_L14"/>
    <property type="match status" value="1"/>
</dbReference>
<dbReference type="GO" id="GO:0022625">
    <property type="term" value="C:cytosolic large ribosomal subunit"/>
    <property type="evidence" value="ECO:0007669"/>
    <property type="project" value="TreeGrafter"/>
</dbReference>
<dbReference type="RefSeq" id="YP_740845.1">
    <property type="nucleotide sequence ID" value="NC_008339.1"/>
</dbReference>
<proteinExistence type="inferred from homology"/>
<geneLocation type="mitochondrion" evidence="5"/>
<dbReference type="AlphaFoldDB" id="Q09EZ7"/>
<evidence type="ECO:0000256" key="3">
    <source>
        <dbReference type="ARBA" id="ARBA00023274"/>
    </source>
</evidence>
<dbReference type="Gene3D" id="2.40.150.20">
    <property type="entry name" value="Ribosomal protein L14"/>
    <property type="match status" value="1"/>
</dbReference>
<sequence length="119" mass="13526">MVQKETNLKPIDKCGVWSVRAFHLYGGSFKKNSTISNFIKISVKKTRANNWVPKKTKLKAIIVTLKKELSKIDGSYVKFRNNSVVLLKKRLTPKGKILMGPVSINLKRKRFLTSFCGSI</sequence>